<geneLocation type="plasmid" evidence="2">
    <name>pFRL4</name>
</geneLocation>
<dbReference type="EMBL" id="KF602049">
    <property type="protein sequence ID" value="AHE39630.1"/>
    <property type="molecule type" value="Genomic_DNA"/>
</dbReference>
<evidence type="ECO:0000256" key="1">
    <source>
        <dbReference type="SAM" id="MobiDB-lite"/>
    </source>
</evidence>
<sequence length="693" mass="74855">MHVTRTYTLTSNTPRQQQGFRPTGTAISPVALRQTATGESEDTARAELTEFEHLIPTATPEQVRGEARIFHALIAAYGRHRPTLTGGPFGIRSLTPRPDELVVRIAPSQLDRWIDALAYREGGTGVAGLRWAGHRQGTLLTLPGTKVLLADISETDWRAALGRRSADQSSLMPHWIPQFRREPEYTAAQEAEVEGIAGHLSATLRRVRLLDPLTRISGHVHLFTTRHRGEVHLIEACEATPTVLPVWTSRSVPSALWPTGPIPAPGPADPYTAVLDLLTELEPARAPSGTNDHPAARALCHIAGLRTDPVVVQAAEHVLDVATRVLADPAHSSVYAAGGWAGNCRTYPEGTVHGSDPCLPPGAETVADLPDEALQRIGRHFCSRPSDTSRTDLASAGKQELVHLLDWALAAATRPTNCPAWTRDRTGGTLQHTQPLPGREGVLTLTATTTGVYRVSLDALGSSDLADEDDSVEWEREAAPSQSAAVLLAEHAAIEAAVCLPFQREHRKQRLVLPAVVPAEPTIRSVIAEADYVLGFFTLASVLGRLHDRAGSIQGAADGHWRADPHSDTPPDRPATLTALISDWCALPSPHHGEAANTASVDSPAYLRHLAAHRAAFDPFATRYLAAADSLPGAHTFEERHLAGFAALRTTDLSALTRTEVRPVREGLLRLVRSLPQNPAQLTAWYEQHLGQP</sequence>
<evidence type="ECO:0000313" key="2">
    <source>
        <dbReference type="EMBL" id="AHE39630.1"/>
    </source>
</evidence>
<organism evidence="2">
    <name type="scientific">Streptomyces sp. F2</name>
    <dbReference type="NCBI Taxonomy" id="317660"/>
    <lineage>
        <taxon>Bacteria</taxon>
        <taxon>Bacillati</taxon>
        <taxon>Actinomycetota</taxon>
        <taxon>Actinomycetes</taxon>
        <taxon>Kitasatosporales</taxon>
        <taxon>Streptomycetaceae</taxon>
        <taxon>Streptomyces</taxon>
    </lineage>
</organism>
<feature type="compositionally biased region" description="Polar residues" evidence="1">
    <location>
        <begin position="1"/>
        <end position="20"/>
    </location>
</feature>
<reference evidence="2" key="1">
    <citation type="submission" date="2013-09" db="EMBL/GenBank/DDBJ databases">
        <title>Complete nucleotide sequence of Streptomyces linear plasmid pFRL4.</title>
        <authorList>
            <person name="Chen Z."/>
            <person name="Fang P."/>
            <person name="Qin Z."/>
        </authorList>
    </citation>
    <scope>NUCLEOTIDE SEQUENCE</scope>
    <source>
        <plasmid evidence="2">pFRL4</plasmid>
    </source>
</reference>
<feature type="region of interest" description="Disordered" evidence="1">
    <location>
        <begin position="1"/>
        <end position="28"/>
    </location>
</feature>
<accession>V9Z267</accession>
<protein>
    <submittedName>
        <fullName evidence="2">Uncharacterized protein</fullName>
    </submittedName>
</protein>
<name>V9Z267_9ACTN</name>
<gene>
    <name evidence="2" type="ORF">pFRL4_397</name>
</gene>
<dbReference type="AlphaFoldDB" id="V9Z267"/>
<proteinExistence type="predicted"/>
<keyword evidence="2" id="KW-0614">Plasmid</keyword>